<dbReference type="EMBL" id="JFDO01000004">
    <property type="protein sequence ID" value="KEZ20570.1"/>
    <property type="molecule type" value="Genomic_DNA"/>
</dbReference>
<dbReference type="CDD" id="cd09608">
    <property type="entry name" value="M3B_PepF"/>
    <property type="match status" value="1"/>
</dbReference>
<evidence type="ECO:0000256" key="1">
    <source>
        <dbReference type="ARBA" id="ARBA00022670"/>
    </source>
</evidence>
<sequence>MKRPEALKEYKWDFDYLYKNQNEWKNDLNYLIEISKEFKNFKNKLHEKETFLKCLDLEEKVDFITNKLSTYTRMGDTNQADEVYRTLEALLMNALQDIEIETSFISPETKKIGFETISKWLKETKGYQRYLYGYEKFFEQAKHILSEHDEELLSKISKGYTAISGMYDTLAYADRQEETINYKGIDQTLTNSLFLEILQDSDPIKDQQLRLKASEIFSKNFSSKKHSFALIYEGILQSDHEDTKLRNYDSSLQASLSSDSISIDIYLKLLEVGKKYIKPLEDFLLLTKKHFKLDKFYPSDRQLKLVKEYNQTFTVEQAKEHIKKALSILGEEYLKNLEIAWGPNKIDYYEDTNKRDGAYSTGGHGVDPIILMNWDDKLNSVNTLAHECGHSVHTLFSEQNQVYPLSQYPIILAEVASTINEHLLFDYMYKNAKLKEEKIYLLQERIFNLVSTFYRQIQFADFEYRASQLVSKQTPLTSEVLNNLFKEVEDDYGYKVFDKLDDNTKSGYGWPRISHFFHSPFYVYKYAIDVTASYKLYDDIKNGNIQTTLDFLKAGGHKEPLKIMLDAGIDFNKEQTYLPLINGISDYIKELQSLLEE</sequence>
<dbReference type="GO" id="GO:0006508">
    <property type="term" value="P:proteolysis"/>
    <property type="evidence" value="ECO:0007669"/>
    <property type="project" value="UniProtKB-KW"/>
</dbReference>
<dbReference type="InterPro" id="IPR013647">
    <property type="entry name" value="OligopepF_N_dom"/>
</dbReference>
<keyword evidence="1 6" id="KW-0645">Protease</keyword>
<dbReference type="Gene3D" id="1.10.1370.20">
    <property type="entry name" value="Oligoendopeptidase f, C-terminal domain"/>
    <property type="match status" value="1"/>
</dbReference>
<dbReference type="AlphaFoldDB" id="A0A084ERH8"/>
<name>A0A084ERH8_MYCCA</name>
<evidence type="ECO:0000259" key="8">
    <source>
        <dbReference type="Pfam" id="PF08439"/>
    </source>
</evidence>
<feature type="domain" description="Oligopeptidase F N-terminal" evidence="8">
    <location>
        <begin position="110"/>
        <end position="174"/>
    </location>
</feature>
<evidence type="ECO:0000256" key="4">
    <source>
        <dbReference type="ARBA" id="ARBA00022833"/>
    </source>
</evidence>
<dbReference type="EC" id="3.4.24.-" evidence="6"/>
<comment type="function">
    <text evidence="6">Has oligopeptidase activity and degrades a variety of small bioactive peptides.</text>
</comment>
<evidence type="ECO:0000313" key="10">
    <source>
        <dbReference type="Proteomes" id="UP000028533"/>
    </source>
</evidence>
<accession>A0A084ERH8</accession>
<gene>
    <name evidence="9" type="ORF">MCAPa_1460</name>
</gene>
<evidence type="ECO:0000256" key="5">
    <source>
        <dbReference type="ARBA" id="ARBA00023049"/>
    </source>
</evidence>
<dbReference type="SUPFAM" id="SSF55486">
    <property type="entry name" value="Metalloproteases ('zincins'), catalytic domain"/>
    <property type="match status" value="1"/>
</dbReference>
<dbReference type="GO" id="GO:0004222">
    <property type="term" value="F:metalloendopeptidase activity"/>
    <property type="evidence" value="ECO:0007669"/>
    <property type="project" value="UniProtKB-UniRule"/>
</dbReference>
<evidence type="ECO:0000259" key="7">
    <source>
        <dbReference type="Pfam" id="PF01432"/>
    </source>
</evidence>
<keyword evidence="4 6" id="KW-0862">Zinc</keyword>
<protein>
    <recommendedName>
        <fullName evidence="6">Oligopeptidase F</fullName>
        <ecNumber evidence="6">3.4.24.-</ecNumber>
    </recommendedName>
</protein>
<reference evidence="9 10" key="1">
    <citation type="submission" date="2014-02" db="EMBL/GenBank/DDBJ databases">
        <title>Genome sequence of Mycoplasma capricolum subsp. capricolum strain 14232.</title>
        <authorList>
            <person name="Sirand-Pugnet P."/>
            <person name="Breton M."/>
            <person name="Dordet-Frisoni E."/>
            <person name="Baranowski E."/>
            <person name="Barre A."/>
            <person name="Couture C."/>
            <person name="Dupuy V."/>
            <person name="Gaurivaud P."/>
            <person name="Jacob D."/>
            <person name="Lemaitre C."/>
            <person name="Manso-Silvan L."/>
            <person name="Nikolski M."/>
            <person name="Nouvel L.-X."/>
            <person name="Poumarat F."/>
            <person name="Tardy F."/>
            <person name="Thebault P."/>
            <person name="Theil S."/>
            <person name="Citti C."/>
            <person name="Thiaucourt F."/>
            <person name="Blanchard A."/>
        </authorList>
    </citation>
    <scope>NUCLEOTIDE SEQUENCE [LARGE SCALE GENOMIC DNA]</scope>
    <source>
        <strain evidence="9 10">14232</strain>
    </source>
</reference>
<evidence type="ECO:0000313" key="9">
    <source>
        <dbReference type="EMBL" id="KEZ20570.1"/>
    </source>
</evidence>
<dbReference type="PANTHER" id="PTHR11804">
    <property type="entry name" value="PROTEASE M3 THIMET OLIGOPEPTIDASE-RELATED"/>
    <property type="match status" value="1"/>
</dbReference>
<keyword evidence="5 6" id="KW-0482">Metalloprotease</keyword>
<dbReference type="PANTHER" id="PTHR11804:SF84">
    <property type="entry name" value="SACCHAROLYSIN"/>
    <property type="match status" value="1"/>
</dbReference>
<keyword evidence="2 6" id="KW-0479">Metal-binding</keyword>
<comment type="similarity">
    <text evidence="6">Belongs to the peptidase M3B family.</text>
</comment>
<dbReference type="GO" id="GO:0006518">
    <property type="term" value="P:peptide metabolic process"/>
    <property type="evidence" value="ECO:0007669"/>
    <property type="project" value="TreeGrafter"/>
</dbReference>
<dbReference type="InterPro" id="IPR004438">
    <property type="entry name" value="Peptidase_M3B"/>
</dbReference>
<dbReference type="RefSeq" id="WP_036431200.1">
    <property type="nucleotide sequence ID" value="NZ_JFDO01000004.1"/>
</dbReference>
<dbReference type="Proteomes" id="UP000028533">
    <property type="component" value="Unassembled WGS sequence"/>
</dbReference>
<evidence type="ECO:0000256" key="2">
    <source>
        <dbReference type="ARBA" id="ARBA00022723"/>
    </source>
</evidence>
<dbReference type="InterPro" id="IPR045090">
    <property type="entry name" value="Pept_M3A_M3B"/>
</dbReference>
<dbReference type="InterPro" id="IPR042088">
    <property type="entry name" value="OligoPept_F_C"/>
</dbReference>
<dbReference type="NCBIfam" id="TIGR00181">
    <property type="entry name" value="pepF"/>
    <property type="match status" value="1"/>
</dbReference>
<evidence type="ECO:0000256" key="6">
    <source>
        <dbReference type="RuleBase" id="RU368091"/>
    </source>
</evidence>
<evidence type="ECO:0000256" key="3">
    <source>
        <dbReference type="ARBA" id="ARBA00022801"/>
    </source>
</evidence>
<proteinExistence type="inferred from homology"/>
<feature type="domain" description="Peptidase M3A/M3B catalytic" evidence="7">
    <location>
        <begin position="205"/>
        <end position="578"/>
    </location>
</feature>
<dbReference type="Pfam" id="PF01432">
    <property type="entry name" value="Peptidase_M3"/>
    <property type="match status" value="1"/>
</dbReference>
<comment type="caution">
    <text evidence="9">The sequence shown here is derived from an EMBL/GenBank/DDBJ whole genome shotgun (WGS) entry which is preliminary data.</text>
</comment>
<dbReference type="InterPro" id="IPR001567">
    <property type="entry name" value="Pept_M3A_M3B_dom"/>
</dbReference>
<dbReference type="Gene3D" id="1.20.140.70">
    <property type="entry name" value="Oligopeptidase f, N-terminal domain"/>
    <property type="match status" value="1"/>
</dbReference>
<dbReference type="GO" id="GO:0046872">
    <property type="term" value="F:metal ion binding"/>
    <property type="evidence" value="ECO:0007669"/>
    <property type="project" value="UniProtKB-UniRule"/>
</dbReference>
<keyword evidence="3 6" id="KW-0378">Hydrolase</keyword>
<comment type="cofactor">
    <cofactor evidence="6">
        <name>Zn(2+)</name>
        <dbReference type="ChEBI" id="CHEBI:29105"/>
    </cofactor>
    <text evidence="6">Binds 1 zinc ion.</text>
</comment>
<organism evidence="9 10">
    <name type="scientific">Mycoplasma capricolum subsp. capricolum 14232</name>
    <dbReference type="NCBI Taxonomy" id="1188238"/>
    <lineage>
        <taxon>Bacteria</taxon>
        <taxon>Bacillati</taxon>
        <taxon>Mycoplasmatota</taxon>
        <taxon>Mollicutes</taxon>
        <taxon>Mycoplasmataceae</taxon>
        <taxon>Mycoplasma</taxon>
    </lineage>
</organism>
<dbReference type="Pfam" id="PF08439">
    <property type="entry name" value="Peptidase_M3_N"/>
    <property type="match status" value="1"/>
</dbReference>